<proteinExistence type="evidence at transcript level"/>
<feature type="region of interest" description="Disordered" evidence="1">
    <location>
        <begin position="87"/>
        <end position="109"/>
    </location>
</feature>
<dbReference type="AlphaFoldDB" id="B4FES1"/>
<evidence type="ECO:0000256" key="1">
    <source>
        <dbReference type="SAM" id="MobiDB-lite"/>
    </source>
</evidence>
<feature type="compositionally biased region" description="Low complexity" evidence="1">
    <location>
        <begin position="1"/>
        <end position="14"/>
    </location>
</feature>
<reference evidence="2" key="1">
    <citation type="journal article" date="2009" name="PLoS Genet.">
        <title>Sequencing, mapping, and analysis of 27,455 maize full-length cDNAs.</title>
        <authorList>
            <person name="Soderlund C."/>
            <person name="Descour A."/>
            <person name="Kudrna D."/>
            <person name="Bomhoff M."/>
            <person name="Boyd L."/>
            <person name="Currie J."/>
            <person name="Angelova A."/>
            <person name="Collura K."/>
            <person name="Wissotski M."/>
            <person name="Ashley E."/>
            <person name="Morrow D."/>
            <person name="Fernandes J."/>
            <person name="Walbot V."/>
            <person name="Yu Y."/>
        </authorList>
    </citation>
    <scope>NUCLEOTIDE SEQUENCE</scope>
    <source>
        <strain evidence="2">B73</strain>
    </source>
</reference>
<feature type="compositionally biased region" description="Low complexity" evidence="1">
    <location>
        <begin position="44"/>
        <end position="67"/>
    </location>
</feature>
<organism evidence="2">
    <name type="scientific">Zea mays</name>
    <name type="common">Maize</name>
    <dbReference type="NCBI Taxonomy" id="4577"/>
    <lineage>
        <taxon>Eukaryota</taxon>
        <taxon>Viridiplantae</taxon>
        <taxon>Streptophyta</taxon>
        <taxon>Embryophyta</taxon>
        <taxon>Tracheophyta</taxon>
        <taxon>Spermatophyta</taxon>
        <taxon>Magnoliopsida</taxon>
        <taxon>Liliopsida</taxon>
        <taxon>Poales</taxon>
        <taxon>Poaceae</taxon>
        <taxon>PACMAD clade</taxon>
        <taxon>Panicoideae</taxon>
        <taxon>Andropogonodae</taxon>
        <taxon>Andropogoneae</taxon>
        <taxon>Tripsacinae</taxon>
        <taxon>Zea</taxon>
    </lineage>
</organism>
<feature type="region of interest" description="Disordered" evidence="1">
    <location>
        <begin position="1"/>
        <end position="22"/>
    </location>
</feature>
<sequence length="109" mass="11528">MAWHTSLSSLSSFSVANKCPQPPVPRRRLLAASFIHPSIHPLMRSSPSGRCPAAAAASSSSSSSSSRLTLSLLPLQRTCWCCKRKGAAAPSIHPSIHASRLPADRPACL</sequence>
<name>B4FES1_MAIZE</name>
<dbReference type="EMBL" id="BT035609">
    <property type="protein sequence ID" value="ACF80614.1"/>
    <property type="molecule type" value="mRNA"/>
</dbReference>
<accession>B4FES1</accession>
<evidence type="ECO:0000313" key="2">
    <source>
        <dbReference type="EMBL" id="ACF80614.1"/>
    </source>
</evidence>
<dbReference type="HOGENOM" id="CLU_2187737_0_0_1"/>
<feature type="region of interest" description="Disordered" evidence="1">
    <location>
        <begin position="42"/>
        <end position="67"/>
    </location>
</feature>
<protein>
    <submittedName>
        <fullName evidence="2">Uncharacterized protein</fullName>
    </submittedName>
</protein>